<name>A0ABR1HQ57_9HYPO</name>
<accession>A0ABR1HQ57</accession>
<feature type="region of interest" description="Disordered" evidence="1">
    <location>
        <begin position="19"/>
        <end position="39"/>
    </location>
</feature>
<sequence length="127" mass="14459">MANVPYSYDTVVVEQAITDEPDSYDTSTSPTTSTGKKSFDYNTITSYTSTCTPRRRLSAHAQADADRAMRHTNSWTPVVERRQSWNREDMKHELHIMRIATITTGPGFTEKKSAETPRVKMLRVTEL</sequence>
<evidence type="ECO:0000313" key="3">
    <source>
        <dbReference type="Proteomes" id="UP001498421"/>
    </source>
</evidence>
<evidence type="ECO:0000313" key="2">
    <source>
        <dbReference type="EMBL" id="KAK7423074.1"/>
    </source>
</evidence>
<comment type="caution">
    <text evidence="2">The sequence shown here is derived from an EMBL/GenBank/DDBJ whole genome shotgun (WGS) entry which is preliminary data.</text>
</comment>
<keyword evidence="3" id="KW-1185">Reference proteome</keyword>
<feature type="compositionally biased region" description="Low complexity" evidence="1">
    <location>
        <begin position="24"/>
        <end position="34"/>
    </location>
</feature>
<dbReference type="EMBL" id="JAZAVK010000102">
    <property type="protein sequence ID" value="KAK7423074.1"/>
    <property type="molecule type" value="Genomic_DNA"/>
</dbReference>
<feature type="region of interest" description="Disordered" evidence="1">
    <location>
        <begin position="55"/>
        <end position="75"/>
    </location>
</feature>
<gene>
    <name evidence="2" type="ORF">QQZ08_009241</name>
</gene>
<dbReference type="Proteomes" id="UP001498421">
    <property type="component" value="Unassembled WGS sequence"/>
</dbReference>
<reference evidence="2 3" key="1">
    <citation type="journal article" date="2025" name="Microbiol. Resour. Announc.">
        <title>Draft genome sequences for Neonectria magnoliae and Neonectria punicea, canker pathogens of Liriodendron tulipifera and Acer saccharum in West Virginia.</title>
        <authorList>
            <person name="Petronek H.M."/>
            <person name="Kasson M.T."/>
            <person name="Metheny A.M."/>
            <person name="Stauder C.M."/>
            <person name="Lovett B."/>
            <person name="Lynch S.C."/>
            <person name="Garnas J.R."/>
            <person name="Kasson L.R."/>
            <person name="Stajich J.E."/>
        </authorList>
    </citation>
    <scope>NUCLEOTIDE SEQUENCE [LARGE SCALE GENOMIC DNA]</scope>
    <source>
        <strain evidence="2 3">NRRL 64651</strain>
    </source>
</reference>
<proteinExistence type="predicted"/>
<evidence type="ECO:0000256" key="1">
    <source>
        <dbReference type="SAM" id="MobiDB-lite"/>
    </source>
</evidence>
<organism evidence="2 3">
    <name type="scientific">Neonectria magnoliae</name>
    <dbReference type="NCBI Taxonomy" id="2732573"/>
    <lineage>
        <taxon>Eukaryota</taxon>
        <taxon>Fungi</taxon>
        <taxon>Dikarya</taxon>
        <taxon>Ascomycota</taxon>
        <taxon>Pezizomycotina</taxon>
        <taxon>Sordariomycetes</taxon>
        <taxon>Hypocreomycetidae</taxon>
        <taxon>Hypocreales</taxon>
        <taxon>Nectriaceae</taxon>
        <taxon>Neonectria</taxon>
    </lineage>
</organism>
<protein>
    <submittedName>
        <fullName evidence="2">Uncharacterized protein</fullName>
    </submittedName>
</protein>